<feature type="compositionally biased region" description="Polar residues" evidence="1">
    <location>
        <begin position="133"/>
        <end position="148"/>
    </location>
</feature>
<protein>
    <submittedName>
        <fullName evidence="2">Uncharacterized protein</fullName>
    </submittedName>
</protein>
<evidence type="ECO:0000256" key="1">
    <source>
        <dbReference type="SAM" id="MobiDB-lite"/>
    </source>
</evidence>
<feature type="region of interest" description="Disordered" evidence="1">
    <location>
        <begin position="133"/>
        <end position="170"/>
    </location>
</feature>
<dbReference type="Proteomes" id="UP001281761">
    <property type="component" value="Unassembled WGS sequence"/>
</dbReference>
<keyword evidence="3" id="KW-1185">Reference proteome</keyword>
<sequence>MADRPKVPVKFCEQADIHIKICLQKPIGSLLFPTVVSTKYLDDQFFFNKHYAHLGGIAPTVFNDMERTLLSLLDYSLPFDVCHFEQLAAFCQNGAIRLVDRHETTFQSGNIHSVFFHIDAVFADRALQSVYSSQSASQRRPRTPQTRSAAGKLLDGPGRPQCHPADAPSHHRRTKSLDVAHYFYPLPPTLSYSLFRYRSCGSVQQTLSWGNNVIPAARHAPHNNFLRLPARPSSADERHPAVLFFVSDPSTVACCHSSCRHQRFARVLLPDTTSGIASHACQPDCPPHPNTADPAVLSASKARAQFHALLPFSLLKSTGESVSTPNLTDRHPQLDRTDAADVLRSSSAAPLLTHRTDEASSQPAEQKLPTTITVLGTQPASKPRSTVAWTDTALPNITPHPPALHKTRCRSQSISGLAARAGSTTLGGPPAGQAHPTHKADHSQFTVRSPPSSPRCRRSTRRPEGTTPPDHAVPNTLHTTRPSPCPAPLSSIHRPPNKSLMLSLPRQSTHHSDRQYFSMKTDRRFDRSFNFGDTMLKAIGQGSPNPAAVSTVNCRALVSSKLFSRILSTPHLRDISVIADKGILKSILAVIKSGVWLDSHGSLHSLSTTSNTDPQFISRHPHFLSRIDKYIDTMELLTRIFDLSAFHQPTLDFICASHIPMAFQSLLTKMENENTIKLIVSTLSNNISRWKFIEATTAGKGRKLLQTLKQEGWHLGRKNTVIILTHFPDVQMTSHADPAVLPTHSVLTLWCAPFSILILVLKINALTDNDLMVTAVQSRRTVWSLHQSVQIQHISRVFQMHGFHVVNTMIHDTGGDLCNKMAEKRHSDFGHITFHT</sequence>
<proteinExistence type="predicted"/>
<comment type="caution">
    <text evidence="2">The sequence shown here is derived from an EMBL/GenBank/DDBJ whole genome shotgun (WGS) entry which is preliminary data.</text>
</comment>
<feature type="region of interest" description="Disordered" evidence="1">
    <location>
        <begin position="346"/>
        <end position="366"/>
    </location>
</feature>
<dbReference type="EMBL" id="JARBJD010000014">
    <property type="protein sequence ID" value="KAK2961829.1"/>
    <property type="molecule type" value="Genomic_DNA"/>
</dbReference>
<accession>A0ABQ9YDJ1</accession>
<reference evidence="2 3" key="1">
    <citation type="journal article" date="2022" name="bioRxiv">
        <title>Genomics of Preaxostyla Flagellates Illuminates Evolutionary Transitions and the Path Towards Mitochondrial Loss.</title>
        <authorList>
            <person name="Novak L.V.F."/>
            <person name="Treitli S.C."/>
            <person name="Pyrih J."/>
            <person name="Halakuc P."/>
            <person name="Pipaliya S.V."/>
            <person name="Vacek V."/>
            <person name="Brzon O."/>
            <person name="Soukal P."/>
            <person name="Eme L."/>
            <person name="Dacks J.B."/>
            <person name="Karnkowska A."/>
            <person name="Elias M."/>
            <person name="Hampl V."/>
        </authorList>
    </citation>
    <scope>NUCLEOTIDE SEQUENCE [LARGE SCALE GENOMIC DNA]</scope>
    <source>
        <strain evidence="2">NAU3</strain>
        <tissue evidence="2">Gut</tissue>
    </source>
</reference>
<feature type="region of interest" description="Disordered" evidence="1">
    <location>
        <begin position="393"/>
        <end position="500"/>
    </location>
</feature>
<organism evidence="2 3">
    <name type="scientific">Blattamonas nauphoetae</name>
    <dbReference type="NCBI Taxonomy" id="2049346"/>
    <lineage>
        <taxon>Eukaryota</taxon>
        <taxon>Metamonada</taxon>
        <taxon>Preaxostyla</taxon>
        <taxon>Oxymonadida</taxon>
        <taxon>Blattamonas</taxon>
    </lineage>
</organism>
<dbReference type="Gene3D" id="1.10.472.10">
    <property type="entry name" value="Cyclin-like"/>
    <property type="match status" value="1"/>
</dbReference>
<evidence type="ECO:0000313" key="3">
    <source>
        <dbReference type="Proteomes" id="UP001281761"/>
    </source>
</evidence>
<name>A0ABQ9YDJ1_9EUKA</name>
<evidence type="ECO:0000313" key="2">
    <source>
        <dbReference type="EMBL" id="KAK2961829.1"/>
    </source>
</evidence>
<gene>
    <name evidence="2" type="ORF">BLNAU_3266</name>
</gene>